<evidence type="ECO:0000313" key="1">
    <source>
        <dbReference type="EMBL" id="GAA5178842.1"/>
    </source>
</evidence>
<accession>A0ABP9RLD4</accession>
<comment type="caution">
    <text evidence="1">The sequence shown here is derived from an EMBL/GenBank/DDBJ whole genome shotgun (WGS) entry which is preliminary data.</text>
</comment>
<evidence type="ECO:0000313" key="2">
    <source>
        <dbReference type="Proteomes" id="UP001501570"/>
    </source>
</evidence>
<organism evidence="1 2">
    <name type="scientific">Rugosimonospora acidiphila</name>
    <dbReference type="NCBI Taxonomy" id="556531"/>
    <lineage>
        <taxon>Bacteria</taxon>
        <taxon>Bacillati</taxon>
        <taxon>Actinomycetota</taxon>
        <taxon>Actinomycetes</taxon>
        <taxon>Micromonosporales</taxon>
        <taxon>Micromonosporaceae</taxon>
        <taxon>Rugosimonospora</taxon>
    </lineage>
</organism>
<proteinExistence type="predicted"/>
<reference evidence="2" key="1">
    <citation type="journal article" date="2019" name="Int. J. Syst. Evol. Microbiol.">
        <title>The Global Catalogue of Microorganisms (GCM) 10K type strain sequencing project: providing services to taxonomists for standard genome sequencing and annotation.</title>
        <authorList>
            <consortium name="The Broad Institute Genomics Platform"/>
            <consortium name="The Broad Institute Genome Sequencing Center for Infectious Disease"/>
            <person name="Wu L."/>
            <person name="Ma J."/>
        </authorList>
    </citation>
    <scope>NUCLEOTIDE SEQUENCE [LARGE SCALE GENOMIC DNA]</scope>
    <source>
        <strain evidence="2">JCM 18304</strain>
    </source>
</reference>
<dbReference type="EMBL" id="BAABJQ010000002">
    <property type="protein sequence ID" value="GAA5178842.1"/>
    <property type="molecule type" value="Genomic_DNA"/>
</dbReference>
<dbReference type="Proteomes" id="UP001501570">
    <property type="component" value="Unassembled WGS sequence"/>
</dbReference>
<keyword evidence="2" id="KW-1185">Reference proteome</keyword>
<sequence>MTRWSAARLLRLGDDALCLGPRDLRHERAPAEIAWCLRLSAVRYGWQLMTTGYVWAADAAPVAGDRVRTAGPPWTVVWATVAMMPVAGWPGRLLSVNVIEPAADKDQPRAGARYLRATDVEVLGELPVAPVFGQHGDAVVEVLTVAHQLTVDEAAVLAGAHSPDADTALDRTWERWLATQPKGAVYAGRGHWGVLAIPGAGAAYSPVGHGLTLVSSLVFKAAGPAAYTVPDDRDEDGRDWVLDQPWCTARDALTSAAMGLGAPEFASDDVAALTAGWRTLRTGT</sequence>
<dbReference type="RefSeq" id="WP_345626002.1">
    <property type="nucleotide sequence ID" value="NZ_BAABJQ010000002.1"/>
</dbReference>
<gene>
    <name evidence="1" type="ORF">GCM10023322_06970</name>
</gene>
<protein>
    <submittedName>
        <fullName evidence="1">Uncharacterized protein</fullName>
    </submittedName>
</protein>
<name>A0ABP9RLD4_9ACTN</name>